<dbReference type="EMBL" id="JARKIB010000017">
    <property type="protein sequence ID" value="KAJ7770117.1"/>
    <property type="molecule type" value="Genomic_DNA"/>
</dbReference>
<evidence type="ECO:0000313" key="2">
    <source>
        <dbReference type="Proteomes" id="UP001215598"/>
    </source>
</evidence>
<accession>A0AAD7JR18</accession>
<sequence length="287" mass="30474">MSAKFHLRMILRVHGRIQFLMFNFHFAIFFSSQTPIKAAAESSAESDRSNNSFQTLMSSEQIVLVIGASRGLGLSLLEELAATPNTQAIGTVRGPTAAVDHLGSSVKILTLDISDEESITKAASMIPELDTLIINAGVGKRDPVTTSSTDVLSTYLNVNVLGPHRAIRAFLPALRARKTRRIVVISSSSASLGGQALPGSAGLAGSYGVSKAALNMLAVQCHKELKDEEFTVVPVHPGWVATDMGNTHGPGGMPPATSAKAILKLVDGLTPKESATFYKFDGDTMPW</sequence>
<name>A0AAD7JR18_9AGAR</name>
<evidence type="ECO:0000313" key="1">
    <source>
        <dbReference type="EMBL" id="KAJ7770117.1"/>
    </source>
</evidence>
<dbReference type="Proteomes" id="UP001215598">
    <property type="component" value="Unassembled WGS sequence"/>
</dbReference>
<evidence type="ECO:0008006" key="3">
    <source>
        <dbReference type="Google" id="ProtNLM"/>
    </source>
</evidence>
<dbReference type="PANTHER" id="PTHR45458:SF1">
    <property type="entry name" value="SHORT CHAIN DEHYDROGENASE"/>
    <property type="match status" value="1"/>
</dbReference>
<organism evidence="1 2">
    <name type="scientific">Mycena metata</name>
    <dbReference type="NCBI Taxonomy" id="1033252"/>
    <lineage>
        <taxon>Eukaryota</taxon>
        <taxon>Fungi</taxon>
        <taxon>Dikarya</taxon>
        <taxon>Basidiomycota</taxon>
        <taxon>Agaricomycotina</taxon>
        <taxon>Agaricomycetes</taxon>
        <taxon>Agaricomycetidae</taxon>
        <taxon>Agaricales</taxon>
        <taxon>Marasmiineae</taxon>
        <taxon>Mycenaceae</taxon>
        <taxon>Mycena</taxon>
    </lineage>
</organism>
<comment type="caution">
    <text evidence="1">The sequence shown here is derived from an EMBL/GenBank/DDBJ whole genome shotgun (WGS) entry which is preliminary data.</text>
</comment>
<keyword evidence="2" id="KW-1185">Reference proteome</keyword>
<dbReference type="InterPro" id="IPR002347">
    <property type="entry name" value="SDR_fam"/>
</dbReference>
<reference evidence="1" key="1">
    <citation type="submission" date="2023-03" db="EMBL/GenBank/DDBJ databases">
        <title>Massive genome expansion in bonnet fungi (Mycena s.s.) driven by repeated elements and novel gene families across ecological guilds.</title>
        <authorList>
            <consortium name="Lawrence Berkeley National Laboratory"/>
            <person name="Harder C.B."/>
            <person name="Miyauchi S."/>
            <person name="Viragh M."/>
            <person name="Kuo A."/>
            <person name="Thoen E."/>
            <person name="Andreopoulos B."/>
            <person name="Lu D."/>
            <person name="Skrede I."/>
            <person name="Drula E."/>
            <person name="Henrissat B."/>
            <person name="Morin E."/>
            <person name="Kohler A."/>
            <person name="Barry K."/>
            <person name="LaButti K."/>
            <person name="Morin E."/>
            <person name="Salamov A."/>
            <person name="Lipzen A."/>
            <person name="Mereny Z."/>
            <person name="Hegedus B."/>
            <person name="Baldrian P."/>
            <person name="Stursova M."/>
            <person name="Weitz H."/>
            <person name="Taylor A."/>
            <person name="Grigoriev I.V."/>
            <person name="Nagy L.G."/>
            <person name="Martin F."/>
            <person name="Kauserud H."/>
        </authorList>
    </citation>
    <scope>NUCLEOTIDE SEQUENCE</scope>
    <source>
        <strain evidence="1">CBHHK182m</strain>
    </source>
</reference>
<protein>
    <recommendedName>
        <fullName evidence="3">NAD(P)-binding protein</fullName>
    </recommendedName>
</protein>
<dbReference type="GO" id="GO:0016616">
    <property type="term" value="F:oxidoreductase activity, acting on the CH-OH group of donors, NAD or NADP as acceptor"/>
    <property type="evidence" value="ECO:0007669"/>
    <property type="project" value="TreeGrafter"/>
</dbReference>
<dbReference type="Gene3D" id="3.40.50.720">
    <property type="entry name" value="NAD(P)-binding Rossmann-like Domain"/>
    <property type="match status" value="1"/>
</dbReference>
<gene>
    <name evidence="1" type="ORF">B0H16DRAFT_1673417</name>
</gene>
<dbReference type="AlphaFoldDB" id="A0AAD7JR18"/>
<dbReference type="InterPro" id="IPR052184">
    <property type="entry name" value="SDR_enzymes"/>
</dbReference>
<dbReference type="InterPro" id="IPR036291">
    <property type="entry name" value="NAD(P)-bd_dom_sf"/>
</dbReference>
<dbReference type="SUPFAM" id="SSF51735">
    <property type="entry name" value="NAD(P)-binding Rossmann-fold domains"/>
    <property type="match status" value="1"/>
</dbReference>
<dbReference type="PRINTS" id="PR00081">
    <property type="entry name" value="GDHRDH"/>
</dbReference>
<proteinExistence type="predicted"/>
<dbReference type="PANTHER" id="PTHR45458">
    <property type="entry name" value="SHORT-CHAIN DEHYDROGENASE/REDUCTASE SDR"/>
    <property type="match status" value="1"/>
</dbReference>
<dbReference type="Pfam" id="PF00106">
    <property type="entry name" value="adh_short"/>
    <property type="match status" value="1"/>
</dbReference>